<dbReference type="Proteomes" id="UP000217549">
    <property type="component" value="Chromosome I"/>
</dbReference>
<dbReference type="EMBL" id="LT907978">
    <property type="protein sequence ID" value="SOB72494.1"/>
    <property type="molecule type" value="Genomic_DNA"/>
</dbReference>
<organism evidence="2 3">
    <name type="scientific">Anaerobutyricum hallii</name>
    <dbReference type="NCBI Taxonomy" id="39488"/>
    <lineage>
        <taxon>Bacteria</taxon>
        <taxon>Bacillati</taxon>
        <taxon>Bacillota</taxon>
        <taxon>Clostridia</taxon>
        <taxon>Lachnospirales</taxon>
        <taxon>Lachnospiraceae</taxon>
        <taxon>Anaerobutyricum</taxon>
    </lineage>
</organism>
<protein>
    <submittedName>
        <fullName evidence="2">SEC-C motif</fullName>
    </submittedName>
</protein>
<feature type="region of interest" description="Disordered" evidence="1">
    <location>
        <begin position="133"/>
        <end position="158"/>
    </location>
</feature>
<dbReference type="STRING" id="39488.ERS852450_03188"/>
<dbReference type="SUPFAM" id="SSF103642">
    <property type="entry name" value="Sec-C motif"/>
    <property type="match status" value="1"/>
</dbReference>
<reference evidence="3" key="1">
    <citation type="submission" date="2017-09" db="EMBL/GenBank/DDBJ databases">
        <authorList>
            <person name="Shetty A S."/>
        </authorList>
    </citation>
    <scope>NUCLEOTIDE SEQUENCE [LARGE SCALE GENOMIC DNA]</scope>
</reference>
<dbReference type="PANTHER" id="PTHR33747">
    <property type="entry name" value="UPF0225 PROTEIN SCO1677"/>
    <property type="match status" value="1"/>
</dbReference>
<dbReference type="PANTHER" id="PTHR33747:SF1">
    <property type="entry name" value="ADENYLATE CYCLASE-ASSOCIATED CAP C-TERMINAL DOMAIN-CONTAINING PROTEIN"/>
    <property type="match status" value="1"/>
</dbReference>
<gene>
    <name evidence="2" type="ORF">EHLA_1786</name>
</gene>
<dbReference type="InterPro" id="IPR004027">
    <property type="entry name" value="SEC_C_motif"/>
</dbReference>
<evidence type="ECO:0000256" key="1">
    <source>
        <dbReference type="SAM" id="MobiDB-lite"/>
    </source>
</evidence>
<name>A0A285PSD2_9FIRM</name>
<sequence length="168" mass="19436">MSLLTDWREFAYSHDDRTREGQEFWIGYFNQEKAVYEQILATPEEPVSGTVAELAQKYNMDLTYFVGFLDGINDSLKNPNPIEDMDANTVVSLDYDKEKLYYNMVAAKADWLYGLEQWSDLLTSERRKELYKEQRSSTTVVKPPKIGRNDPCPCGSGKKYKKCCGRNN</sequence>
<dbReference type="KEGG" id="ehl:EHLA_1786"/>
<evidence type="ECO:0000313" key="2">
    <source>
        <dbReference type="EMBL" id="SOB72494.1"/>
    </source>
</evidence>
<accession>A0A285PSD2</accession>
<proteinExistence type="predicted"/>
<evidence type="ECO:0000313" key="3">
    <source>
        <dbReference type="Proteomes" id="UP000217549"/>
    </source>
</evidence>
<dbReference type="NCBIfam" id="NF004088">
    <property type="entry name" value="PRK05590.1"/>
    <property type="match status" value="1"/>
</dbReference>
<dbReference type="RefSeq" id="WP_096240385.1">
    <property type="nucleotide sequence ID" value="NZ_LT907978.1"/>
</dbReference>
<dbReference type="Pfam" id="PF02810">
    <property type="entry name" value="SEC-C"/>
    <property type="match status" value="1"/>
</dbReference>
<keyword evidence="3" id="KW-1185">Reference proteome</keyword>
<dbReference type="AlphaFoldDB" id="A0A285PSD2"/>
<dbReference type="Gene3D" id="3.10.450.50">
    <property type="match status" value="1"/>
</dbReference>